<evidence type="ECO:0000313" key="4">
    <source>
        <dbReference type="WBParaSite" id="MBELARI_LOCUS16453"/>
    </source>
</evidence>
<evidence type="ECO:0000256" key="2">
    <source>
        <dbReference type="SAM" id="Phobius"/>
    </source>
</evidence>
<evidence type="ECO:0000313" key="3">
    <source>
        <dbReference type="Proteomes" id="UP000887575"/>
    </source>
</evidence>
<organism evidence="3 4">
    <name type="scientific">Mesorhabditis belari</name>
    <dbReference type="NCBI Taxonomy" id="2138241"/>
    <lineage>
        <taxon>Eukaryota</taxon>
        <taxon>Metazoa</taxon>
        <taxon>Ecdysozoa</taxon>
        <taxon>Nematoda</taxon>
        <taxon>Chromadorea</taxon>
        <taxon>Rhabditida</taxon>
        <taxon>Rhabditina</taxon>
        <taxon>Rhabditomorpha</taxon>
        <taxon>Rhabditoidea</taxon>
        <taxon>Rhabditidae</taxon>
        <taxon>Mesorhabditinae</taxon>
        <taxon>Mesorhabditis</taxon>
    </lineage>
</organism>
<keyword evidence="2" id="KW-1133">Transmembrane helix</keyword>
<feature type="transmembrane region" description="Helical" evidence="2">
    <location>
        <begin position="84"/>
        <end position="107"/>
    </location>
</feature>
<feature type="transmembrane region" description="Helical" evidence="2">
    <location>
        <begin position="52"/>
        <end position="77"/>
    </location>
</feature>
<dbReference type="Proteomes" id="UP000887575">
    <property type="component" value="Unassembled WGS sequence"/>
</dbReference>
<keyword evidence="2" id="KW-0472">Membrane</keyword>
<proteinExistence type="predicted"/>
<evidence type="ECO:0000256" key="1">
    <source>
        <dbReference type="SAM" id="MobiDB-lite"/>
    </source>
</evidence>
<dbReference type="AlphaFoldDB" id="A0AAF3ER23"/>
<accession>A0AAF3ER23</accession>
<feature type="transmembrane region" description="Helical" evidence="2">
    <location>
        <begin position="20"/>
        <end position="40"/>
    </location>
</feature>
<keyword evidence="2" id="KW-0812">Transmembrane</keyword>
<reference evidence="4" key="1">
    <citation type="submission" date="2024-02" db="UniProtKB">
        <authorList>
            <consortium name="WormBaseParasite"/>
        </authorList>
    </citation>
    <scope>IDENTIFICATION</scope>
</reference>
<feature type="transmembrane region" description="Helical" evidence="2">
    <location>
        <begin position="127"/>
        <end position="148"/>
    </location>
</feature>
<feature type="region of interest" description="Disordered" evidence="1">
    <location>
        <begin position="168"/>
        <end position="190"/>
    </location>
</feature>
<dbReference type="WBParaSite" id="MBELARI_LOCUS16453">
    <property type="protein sequence ID" value="MBELARI_LOCUS16453"/>
    <property type="gene ID" value="MBELARI_LOCUS16453"/>
</dbReference>
<name>A0AAF3ER23_9BILA</name>
<keyword evidence="3" id="KW-1185">Reference proteome</keyword>
<protein>
    <submittedName>
        <fullName evidence="4">Uncharacterized protein</fullName>
    </submittedName>
</protein>
<sequence>MSNVMSEVTASVFGMMNKVLFLVALFMNFLLSLFFFSIIYHAHIYRKQLHTAVLNSCFGFIELYLFFLEIVVLSVLIKVKHFVYVAYALSTIRVISVVTTLMLMIFVDATFADGVVVWIQTRKIIPSFFSIVYVILFFVEIYVLRNYYVTREETEKIKRLKHQPSLKAPLQKRAQTTASPLTEEERESSHQINLSMLNLPEAVTMKMEHF</sequence>